<accession>U7USE4</accession>
<dbReference type="PATRIC" id="fig|1111454.3.peg.186"/>
<dbReference type="EMBL" id="AWXA01000005">
    <property type="protein sequence ID" value="ERT62372.1"/>
    <property type="molecule type" value="Genomic_DNA"/>
</dbReference>
<comment type="caution">
    <text evidence="2">The sequence shown here is derived from an EMBL/GenBank/DDBJ whole genome shotgun (WGS) entry which is preliminary data.</text>
</comment>
<keyword evidence="1" id="KW-1133">Transmembrane helix</keyword>
<feature type="transmembrane region" description="Helical" evidence="1">
    <location>
        <begin position="7"/>
        <end position="26"/>
    </location>
</feature>
<keyword evidence="1" id="KW-0812">Transmembrane</keyword>
<dbReference type="RefSeq" id="WP_023052700.1">
    <property type="nucleotide sequence ID" value="NZ_AWXA01000005.1"/>
</dbReference>
<gene>
    <name evidence="2" type="ORF">HMPREF1250_0248</name>
</gene>
<evidence type="ECO:0000256" key="1">
    <source>
        <dbReference type="SAM" id="Phobius"/>
    </source>
</evidence>
<evidence type="ECO:0008006" key="4">
    <source>
        <dbReference type="Google" id="ProtNLM"/>
    </source>
</evidence>
<dbReference type="STRING" id="1111454.HMPREF1250_0248"/>
<evidence type="ECO:0000313" key="2">
    <source>
        <dbReference type="EMBL" id="ERT62372.1"/>
    </source>
</evidence>
<evidence type="ECO:0000313" key="3">
    <source>
        <dbReference type="Proteomes" id="UP000017090"/>
    </source>
</evidence>
<proteinExistence type="predicted"/>
<organism evidence="2 3">
    <name type="scientific">Megasphaera vaginalis</name>
    <name type="common">ex Srinivasan et al. 2021</name>
    <dbReference type="NCBI Taxonomy" id="1111454"/>
    <lineage>
        <taxon>Bacteria</taxon>
        <taxon>Bacillati</taxon>
        <taxon>Bacillota</taxon>
        <taxon>Negativicutes</taxon>
        <taxon>Veillonellales</taxon>
        <taxon>Veillonellaceae</taxon>
        <taxon>Megasphaera</taxon>
    </lineage>
</organism>
<sequence>MNKILLYADDILLAIGCVLTVFGSYIVNPILAIFVAAAECFIVAYIIGQVPEQKGGPHSK</sequence>
<dbReference type="Proteomes" id="UP000017090">
    <property type="component" value="Unassembled WGS sequence"/>
</dbReference>
<reference evidence="2 3" key="1">
    <citation type="submission" date="2013-09" db="EMBL/GenBank/DDBJ databases">
        <authorList>
            <person name="Durkin A.S."/>
            <person name="Haft D.R."/>
            <person name="McCorrison J."/>
            <person name="Torralba M."/>
            <person name="Gillis M."/>
            <person name="Haft D.H."/>
            <person name="Methe B."/>
            <person name="Sutton G."/>
            <person name="Nelson K.E."/>
        </authorList>
    </citation>
    <scope>NUCLEOTIDE SEQUENCE [LARGE SCALE GENOMIC DNA]</scope>
    <source>
        <strain evidence="2 3">BV3C16-1</strain>
    </source>
</reference>
<dbReference type="AlphaFoldDB" id="U7USE4"/>
<name>U7USE4_9FIRM</name>
<keyword evidence="1" id="KW-0472">Membrane</keyword>
<protein>
    <recommendedName>
        <fullName evidence="4">DUF1056 family protein</fullName>
    </recommendedName>
</protein>
<keyword evidence="3" id="KW-1185">Reference proteome</keyword>